<evidence type="ECO:0000259" key="6">
    <source>
        <dbReference type="PROSITE" id="PS50853"/>
    </source>
</evidence>
<organism evidence="7 8">
    <name type="scientific">Sphaerisporangium rufum</name>
    <dbReference type="NCBI Taxonomy" id="1381558"/>
    <lineage>
        <taxon>Bacteria</taxon>
        <taxon>Bacillati</taxon>
        <taxon>Actinomycetota</taxon>
        <taxon>Actinomycetes</taxon>
        <taxon>Streptosporangiales</taxon>
        <taxon>Streptosporangiaceae</taxon>
        <taxon>Sphaerisporangium</taxon>
    </lineage>
</organism>
<dbReference type="AlphaFoldDB" id="A0A919R2W5"/>
<keyword evidence="4" id="KW-1133">Transmembrane helix</keyword>
<keyword evidence="2" id="KW-0119">Carbohydrate metabolism</keyword>
<keyword evidence="1" id="KW-0378">Hydrolase</keyword>
<dbReference type="PROSITE" id="PS50853">
    <property type="entry name" value="FN3"/>
    <property type="match status" value="1"/>
</dbReference>
<feature type="domain" description="Fibronectin type-III" evidence="6">
    <location>
        <begin position="53"/>
        <end position="142"/>
    </location>
</feature>
<evidence type="ECO:0000256" key="1">
    <source>
        <dbReference type="ARBA" id="ARBA00023295"/>
    </source>
</evidence>
<feature type="region of interest" description="Disordered" evidence="3">
    <location>
        <begin position="306"/>
        <end position="345"/>
    </location>
</feature>
<evidence type="ECO:0000256" key="3">
    <source>
        <dbReference type="SAM" id="MobiDB-lite"/>
    </source>
</evidence>
<feature type="chain" id="PRO_5036697544" description="Fibronectin type-III domain-containing protein" evidence="5">
    <location>
        <begin position="30"/>
        <end position="386"/>
    </location>
</feature>
<keyword evidence="5" id="KW-0732">Signal</keyword>
<reference evidence="7" key="1">
    <citation type="submission" date="2021-01" db="EMBL/GenBank/DDBJ databases">
        <title>Whole genome shotgun sequence of Sphaerisporangium rufum NBRC 109079.</title>
        <authorList>
            <person name="Komaki H."/>
            <person name="Tamura T."/>
        </authorList>
    </citation>
    <scope>NUCLEOTIDE SEQUENCE</scope>
    <source>
        <strain evidence="7">NBRC 109079</strain>
    </source>
</reference>
<dbReference type="CDD" id="cd00063">
    <property type="entry name" value="FN3"/>
    <property type="match status" value="1"/>
</dbReference>
<dbReference type="GO" id="GO:0000272">
    <property type="term" value="P:polysaccharide catabolic process"/>
    <property type="evidence" value="ECO:0007669"/>
    <property type="project" value="UniProtKB-KW"/>
</dbReference>
<evidence type="ECO:0000256" key="5">
    <source>
        <dbReference type="SAM" id="SignalP"/>
    </source>
</evidence>
<name>A0A919R2W5_9ACTN</name>
<dbReference type="InterPro" id="IPR013783">
    <property type="entry name" value="Ig-like_fold"/>
</dbReference>
<sequence>MMVLRGVPLALAVALAALPALGTAGPAAAAAAAGRPMAVPAQPYPPVPPTVRAPRNLTCTRTSPTTVTVAWLAPLETAGLAGYNITRLWPGESLLITLGNVTSYIDTVDPATGYTYFVQSRYTGGETSTWTGPCSVPPVGAAGRGNAAGTATPGRTTPAGAPGAQAAPAASAVPQRPATGAAGTPGPGGAARAGAQAGPAATGTTGSGTAVPGATAPGASAPAAGGSGAAASTSTAAGTLPAASVPGTGMAGVPATGAAAAAGGSTARLPGRVVHRLDGSPAAFTGDAAAGDQEVIQADRLLGQEEQASGGGGRAGERAPGGGSGAQAPGGPAGTSPAARSTPGARLPVTGAPLAALAVLGGTLLIAGGVALASTLRRPSRGRLFR</sequence>
<feature type="transmembrane region" description="Helical" evidence="4">
    <location>
        <begin position="354"/>
        <end position="376"/>
    </location>
</feature>
<keyword evidence="2" id="KW-0624">Polysaccharide degradation</keyword>
<proteinExistence type="predicted"/>
<keyword evidence="1" id="KW-0326">Glycosidase</keyword>
<evidence type="ECO:0000313" key="8">
    <source>
        <dbReference type="Proteomes" id="UP000655287"/>
    </source>
</evidence>
<feature type="compositionally biased region" description="Gly residues" evidence="3">
    <location>
        <begin position="309"/>
        <end position="325"/>
    </location>
</feature>
<accession>A0A919R2W5</accession>
<keyword evidence="4" id="KW-0472">Membrane</keyword>
<feature type="compositionally biased region" description="Low complexity" evidence="3">
    <location>
        <begin position="326"/>
        <end position="339"/>
    </location>
</feature>
<protein>
    <recommendedName>
        <fullName evidence="6">Fibronectin type-III domain-containing protein</fullName>
    </recommendedName>
</protein>
<dbReference type="Gene3D" id="2.60.40.10">
    <property type="entry name" value="Immunoglobulins"/>
    <property type="match status" value="1"/>
</dbReference>
<gene>
    <name evidence="7" type="ORF">Sru01_36960</name>
</gene>
<dbReference type="RefSeq" id="WP_203987679.1">
    <property type="nucleotide sequence ID" value="NZ_BOOU01000052.1"/>
</dbReference>
<keyword evidence="4" id="KW-0812">Transmembrane</keyword>
<evidence type="ECO:0000256" key="2">
    <source>
        <dbReference type="ARBA" id="ARBA00023326"/>
    </source>
</evidence>
<dbReference type="Proteomes" id="UP000655287">
    <property type="component" value="Unassembled WGS sequence"/>
</dbReference>
<evidence type="ECO:0000256" key="4">
    <source>
        <dbReference type="SAM" id="Phobius"/>
    </source>
</evidence>
<feature type="region of interest" description="Disordered" evidence="3">
    <location>
        <begin position="141"/>
        <end position="234"/>
    </location>
</feature>
<comment type="caution">
    <text evidence="7">The sequence shown here is derived from an EMBL/GenBank/DDBJ whole genome shotgun (WGS) entry which is preliminary data.</text>
</comment>
<dbReference type="SUPFAM" id="SSF49265">
    <property type="entry name" value="Fibronectin type III"/>
    <property type="match status" value="1"/>
</dbReference>
<keyword evidence="8" id="KW-1185">Reference proteome</keyword>
<feature type="signal peptide" evidence="5">
    <location>
        <begin position="1"/>
        <end position="29"/>
    </location>
</feature>
<dbReference type="InterPro" id="IPR036116">
    <property type="entry name" value="FN3_sf"/>
</dbReference>
<feature type="compositionally biased region" description="Low complexity" evidence="3">
    <location>
        <begin position="192"/>
        <end position="234"/>
    </location>
</feature>
<feature type="compositionally biased region" description="Low complexity" evidence="3">
    <location>
        <begin position="141"/>
        <end position="182"/>
    </location>
</feature>
<evidence type="ECO:0000313" key="7">
    <source>
        <dbReference type="EMBL" id="GII78714.1"/>
    </source>
</evidence>
<dbReference type="GO" id="GO:0016798">
    <property type="term" value="F:hydrolase activity, acting on glycosyl bonds"/>
    <property type="evidence" value="ECO:0007669"/>
    <property type="project" value="UniProtKB-KW"/>
</dbReference>
<dbReference type="InterPro" id="IPR003961">
    <property type="entry name" value="FN3_dom"/>
</dbReference>
<dbReference type="EMBL" id="BOOU01000052">
    <property type="protein sequence ID" value="GII78714.1"/>
    <property type="molecule type" value="Genomic_DNA"/>
</dbReference>